<keyword evidence="9" id="KW-1185">Reference proteome</keyword>
<dbReference type="Gramene" id="AUR62034594-RA">
    <property type="protein sequence ID" value="AUR62034594-RA:cds"/>
    <property type="gene ID" value="AUR62034594"/>
</dbReference>
<evidence type="ECO:0000256" key="1">
    <source>
        <dbReference type="ARBA" id="ARBA00004229"/>
    </source>
</evidence>
<keyword evidence="6" id="KW-0275">Fatty acid biosynthesis</keyword>
<dbReference type="InterPro" id="IPR002864">
    <property type="entry name" value="Acyl-ACP_thioesterase_NHD"/>
</dbReference>
<protein>
    <recommendedName>
        <fullName evidence="6">Acyl-[acyl-carrier-protein] hydrolase</fullName>
        <ecNumber evidence="6">3.1.2.-</ecNumber>
    </recommendedName>
</protein>
<dbReference type="InterPro" id="IPR029069">
    <property type="entry name" value="HotDog_dom_sf"/>
</dbReference>
<keyword evidence="6" id="KW-0378">Hydrolase</keyword>
<reference evidence="8" key="1">
    <citation type="journal article" date="2017" name="Nature">
        <title>The genome of Chenopodium quinoa.</title>
        <authorList>
            <person name="Jarvis D.E."/>
            <person name="Ho Y.S."/>
            <person name="Lightfoot D.J."/>
            <person name="Schmoeckel S.M."/>
            <person name="Li B."/>
            <person name="Borm T.J.A."/>
            <person name="Ohyanagi H."/>
            <person name="Mineta K."/>
            <person name="Michell C.T."/>
            <person name="Saber N."/>
            <person name="Kharbatia N.M."/>
            <person name="Rupper R.R."/>
            <person name="Sharp A.R."/>
            <person name="Dally N."/>
            <person name="Boughton B.A."/>
            <person name="Woo Y.H."/>
            <person name="Gao G."/>
            <person name="Schijlen E.G.W.M."/>
            <person name="Guo X."/>
            <person name="Momin A.A."/>
            <person name="Negrao S."/>
            <person name="Al-Babili S."/>
            <person name="Gehring C."/>
            <person name="Roessner U."/>
            <person name="Jung C."/>
            <person name="Murphy K."/>
            <person name="Arold S.T."/>
            <person name="Gojobori T."/>
            <person name="van der Linden C.G."/>
            <person name="van Loo E.N."/>
            <person name="Jellen E.N."/>
            <person name="Maughan P.J."/>
            <person name="Tester M."/>
        </authorList>
    </citation>
    <scope>NUCLEOTIDE SEQUENCE [LARGE SCALE GENOMIC DNA]</scope>
    <source>
        <strain evidence="8">cv. PI 614886</strain>
    </source>
</reference>
<keyword evidence="6" id="KW-0443">Lipid metabolism</keyword>
<comment type="subcellular location">
    <subcellularLocation>
        <location evidence="1 6">Plastid</location>
        <location evidence="1 6">Chloroplast</location>
    </subcellularLocation>
</comment>
<comment type="similarity">
    <text evidence="2 6">Belongs to the acyl-ACP thioesterase family.</text>
</comment>
<evidence type="ECO:0000256" key="4">
    <source>
        <dbReference type="ARBA" id="ARBA00022640"/>
    </source>
</evidence>
<sequence>MRKLHLIWVTTCMHIEIYRYPAWSDVVEIETWWQAEGKIGTRCDFILKDYANGEVIGRASSDQHIMGIQNARSAKIHLSVHRALDGRYVAVWIPPEDAARSQHKFRSRNWCANCSSYSNTNFNLGIGVLIAVSIPKEHSASGSFVESAMQKAWWTQS</sequence>
<dbReference type="Proteomes" id="UP000596660">
    <property type="component" value="Unplaced"/>
</dbReference>
<evidence type="ECO:0000313" key="8">
    <source>
        <dbReference type="EnsemblPlants" id="AUR62034594-RA:cds"/>
    </source>
</evidence>
<feature type="domain" description="Acyl-ACP thioesterase N-terminal hotdog" evidence="7">
    <location>
        <begin position="1"/>
        <end position="76"/>
    </location>
</feature>
<evidence type="ECO:0000259" key="7">
    <source>
        <dbReference type="Pfam" id="PF01643"/>
    </source>
</evidence>
<dbReference type="InterPro" id="IPR045023">
    <property type="entry name" value="FATA/B"/>
</dbReference>
<dbReference type="Gene3D" id="3.10.129.10">
    <property type="entry name" value="Hotdog Thioesterase"/>
    <property type="match status" value="1"/>
</dbReference>
<keyword evidence="6" id="KW-0276">Fatty acid metabolism</keyword>
<name>A0A803MSP3_CHEQI</name>
<dbReference type="GO" id="GO:0016297">
    <property type="term" value="F:fatty acyl-[ACP] hydrolase activity"/>
    <property type="evidence" value="ECO:0007669"/>
    <property type="project" value="InterPro"/>
</dbReference>
<evidence type="ECO:0000256" key="3">
    <source>
        <dbReference type="ARBA" id="ARBA00022528"/>
    </source>
</evidence>
<keyword evidence="6" id="KW-0444">Lipid biosynthesis</keyword>
<dbReference type="GO" id="GO:0009507">
    <property type="term" value="C:chloroplast"/>
    <property type="evidence" value="ECO:0007669"/>
    <property type="project" value="UniProtKB-SubCell"/>
</dbReference>
<dbReference type="PANTHER" id="PTHR31727:SF6">
    <property type="entry name" value="OLEOYL-ACYL CARRIER PROTEIN THIOESTERASE 1, CHLOROPLASTIC"/>
    <property type="match status" value="1"/>
</dbReference>
<accession>A0A803MSP3</accession>
<keyword evidence="4 6" id="KW-0934">Plastid</keyword>
<organism evidence="8 9">
    <name type="scientific">Chenopodium quinoa</name>
    <name type="common">Quinoa</name>
    <dbReference type="NCBI Taxonomy" id="63459"/>
    <lineage>
        <taxon>Eukaryota</taxon>
        <taxon>Viridiplantae</taxon>
        <taxon>Streptophyta</taxon>
        <taxon>Embryophyta</taxon>
        <taxon>Tracheophyta</taxon>
        <taxon>Spermatophyta</taxon>
        <taxon>Magnoliopsida</taxon>
        <taxon>eudicotyledons</taxon>
        <taxon>Gunneridae</taxon>
        <taxon>Pentapetalae</taxon>
        <taxon>Caryophyllales</taxon>
        <taxon>Chenopodiaceae</taxon>
        <taxon>Chenopodioideae</taxon>
        <taxon>Atripliceae</taxon>
        <taxon>Chenopodium</taxon>
    </lineage>
</organism>
<dbReference type="Pfam" id="PF01643">
    <property type="entry name" value="Acyl-ACP_TE"/>
    <property type="match status" value="1"/>
</dbReference>
<keyword evidence="5" id="KW-0809">Transit peptide</keyword>
<dbReference type="GO" id="GO:0000036">
    <property type="term" value="F:acyl carrier activity"/>
    <property type="evidence" value="ECO:0007669"/>
    <property type="project" value="TreeGrafter"/>
</dbReference>
<keyword evidence="3 6" id="KW-0150">Chloroplast</keyword>
<dbReference type="EnsemblPlants" id="AUR62034594-RA">
    <property type="protein sequence ID" value="AUR62034594-RA:cds"/>
    <property type="gene ID" value="AUR62034594"/>
</dbReference>
<comment type="function">
    <text evidence="6">Plays an essential role in chain termination during de novo fatty acid synthesis.</text>
</comment>
<proteinExistence type="inferred from homology"/>
<dbReference type="AlphaFoldDB" id="A0A803MSP3"/>
<evidence type="ECO:0000256" key="2">
    <source>
        <dbReference type="ARBA" id="ARBA00006500"/>
    </source>
</evidence>
<dbReference type="PANTHER" id="PTHR31727">
    <property type="entry name" value="OLEOYL-ACYL CARRIER PROTEIN THIOESTERASE 1, CHLOROPLASTIC"/>
    <property type="match status" value="1"/>
</dbReference>
<evidence type="ECO:0000313" key="9">
    <source>
        <dbReference type="Proteomes" id="UP000596660"/>
    </source>
</evidence>
<dbReference type="EC" id="3.1.2.-" evidence="6"/>
<evidence type="ECO:0000256" key="5">
    <source>
        <dbReference type="ARBA" id="ARBA00022946"/>
    </source>
</evidence>
<evidence type="ECO:0000256" key="6">
    <source>
        <dbReference type="RuleBase" id="RU363096"/>
    </source>
</evidence>
<reference evidence="8" key="2">
    <citation type="submission" date="2021-03" db="UniProtKB">
        <authorList>
            <consortium name="EnsemblPlants"/>
        </authorList>
    </citation>
    <scope>IDENTIFICATION</scope>
</reference>
<dbReference type="SUPFAM" id="SSF54637">
    <property type="entry name" value="Thioesterase/thiol ester dehydrase-isomerase"/>
    <property type="match status" value="1"/>
</dbReference>